<dbReference type="InterPro" id="IPR053926">
    <property type="entry name" value="RecX_HTH_1st"/>
</dbReference>
<keyword evidence="9" id="KW-1185">Reference proteome</keyword>
<dbReference type="PANTHER" id="PTHR33602:SF1">
    <property type="entry name" value="REGULATORY PROTEIN RECX FAMILY PROTEIN"/>
    <property type="match status" value="1"/>
</dbReference>
<protein>
    <recommendedName>
        <fullName evidence="3 5">Regulatory protein RecX</fullName>
    </recommendedName>
</protein>
<sequence>MTYKEALAYALKLLAGKDYTVCQIEGKLSKRFPPDAVAFVLEYLSSKNFLNDYRFALNYFQSKMEKGWGRKKIRYHLKLKGISEEIINAVENDVEFDYSFVEKEIDRKYDLSDRKDRERAARFLSSRGFTAGEIFNLLERK</sequence>
<comment type="similarity">
    <text evidence="2 5">Belongs to the RecX family.</text>
</comment>
<evidence type="ECO:0000256" key="3">
    <source>
        <dbReference type="ARBA" id="ARBA00018111"/>
    </source>
</evidence>
<evidence type="ECO:0000313" key="9">
    <source>
        <dbReference type="Proteomes" id="UP001157911"/>
    </source>
</evidence>
<comment type="subcellular location">
    <subcellularLocation>
        <location evidence="1 5">Cytoplasm</location>
    </subcellularLocation>
</comment>
<dbReference type="InterPro" id="IPR053924">
    <property type="entry name" value="RecX_HTH_2nd"/>
</dbReference>
<dbReference type="InterPro" id="IPR036388">
    <property type="entry name" value="WH-like_DNA-bd_sf"/>
</dbReference>
<comment type="caution">
    <text evidence="8">The sequence shown here is derived from an EMBL/GenBank/DDBJ whole genome shotgun (WGS) entry which is preliminary data.</text>
</comment>
<evidence type="ECO:0000256" key="1">
    <source>
        <dbReference type="ARBA" id="ARBA00004496"/>
    </source>
</evidence>
<name>A0ABY1NJB2_9BACT</name>
<gene>
    <name evidence="5" type="primary">recX</name>
    <name evidence="8" type="ORF">SAMN06265339_0901</name>
</gene>
<evidence type="ECO:0000256" key="4">
    <source>
        <dbReference type="ARBA" id="ARBA00022490"/>
    </source>
</evidence>
<evidence type="ECO:0000259" key="7">
    <source>
        <dbReference type="Pfam" id="PF21982"/>
    </source>
</evidence>
<dbReference type="Proteomes" id="UP001157911">
    <property type="component" value="Unassembled WGS sequence"/>
</dbReference>
<evidence type="ECO:0000256" key="5">
    <source>
        <dbReference type="HAMAP-Rule" id="MF_01114"/>
    </source>
</evidence>
<dbReference type="Gene3D" id="1.10.10.10">
    <property type="entry name" value="Winged helix-like DNA-binding domain superfamily/Winged helix DNA-binding domain"/>
    <property type="match status" value="2"/>
</dbReference>
<dbReference type="Pfam" id="PF02631">
    <property type="entry name" value="RecX_HTH2"/>
    <property type="match status" value="1"/>
</dbReference>
<comment type="function">
    <text evidence="5">Modulates RecA activity.</text>
</comment>
<keyword evidence="4 5" id="KW-0963">Cytoplasm</keyword>
<organism evidence="8 9">
    <name type="scientific">Desulfurobacterium pacificum</name>
    <dbReference type="NCBI Taxonomy" id="240166"/>
    <lineage>
        <taxon>Bacteria</taxon>
        <taxon>Pseudomonadati</taxon>
        <taxon>Aquificota</taxon>
        <taxon>Aquificia</taxon>
        <taxon>Desulfurobacteriales</taxon>
        <taxon>Desulfurobacteriaceae</taxon>
        <taxon>Desulfurobacterium</taxon>
    </lineage>
</organism>
<reference evidence="8 9" key="1">
    <citation type="submission" date="2017-05" db="EMBL/GenBank/DDBJ databases">
        <authorList>
            <person name="Varghese N."/>
            <person name="Submissions S."/>
        </authorList>
    </citation>
    <scope>NUCLEOTIDE SEQUENCE [LARGE SCALE GENOMIC DNA]</scope>
    <source>
        <strain evidence="8 9">DSM 15522</strain>
    </source>
</reference>
<proteinExistence type="inferred from homology"/>
<dbReference type="HAMAP" id="MF_01114">
    <property type="entry name" value="RecX"/>
    <property type="match status" value="1"/>
</dbReference>
<dbReference type="EMBL" id="FXUB01000002">
    <property type="protein sequence ID" value="SMP11287.1"/>
    <property type="molecule type" value="Genomic_DNA"/>
</dbReference>
<feature type="domain" description="RecX second three-helical" evidence="6">
    <location>
        <begin position="51"/>
        <end position="89"/>
    </location>
</feature>
<dbReference type="InterPro" id="IPR003783">
    <property type="entry name" value="Regulatory_RecX"/>
</dbReference>
<accession>A0ABY1NJB2</accession>
<evidence type="ECO:0000259" key="6">
    <source>
        <dbReference type="Pfam" id="PF02631"/>
    </source>
</evidence>
<feature type="domain" description="RecX first three-helical" evidence="7">
    <location>
        <begin position="6"/>
        <end position="44"/>
    </location>
</feature>
<dbReference type="PANTHER" id="PTHR33602">
    <property type="entry name" value="REGULATORY PROTEIN RECX FAMILY PROTEIN"/>
    <property type="match status" value="1"/>
</dbReference>
<evidence type="ECO:0000313" key="8">
    <source>
        <dbReference type="EMBL" id="SMP11287.1"/>
    </source>
</evidence>
<evidence type="ECO:0000256" key="2">
    <source>
        <dbReference type="ARBA" id="ARBA00009695"/>
    </source>
</evidence>
<dbReference type="Pfam" id="PF21982">
    <property type="entry name" value="RecX_HTH1"/>
    <property type="match status" value="1"/>
</dbReference>